<sequence>MKANVYQTNIKFNIADESAIIMALKQELPNIVLDLSSVNRLTKQEDTIKNVFKLFFPNITIQLEDDKICIKHISFQNINKTVLLQQICAMLTVLKNFIVTNDSHYYLILKNNFNLIEIYNEPESGQFIWHYPIKNLLSIFLCSDIVICLGTMVGSSYLLHEYITDQLLATVAVFGSSIIWLFIFVFLFSIKLNWHNKRMLRYLLNTLIVKDANINYLIDCYNLYLKRLKIKKKLKQYNDKIYLTSGFFNKKEKEITDLRELVEKDQANILKMISDK</sequence>
<accession>A0A840UUA2</accession>
<feature type="transmembrane region" description="Helical" evidence="1">
    <location>
        <begin position="136"/>
        <end position="160"/>
    </location>
</feature>
<organism evidence="2 3">
    <name type="scientific">Pectinatus brassicae</name>
    <dbReference type="NCBI Taxonomy" id="862415"/>
    <lineage>
        <taxon>Bacteria</taxon>
        <taxon>Bacillati</taxon>
        <taxon>Bacillota</taxon>
        <taxon>Negativicutes</taxon>
        <taxon>Selenomonadales</taxon>
        <taxon>Selenomonadaceae</taxon>
        <taxon>Pectinatus</taxon>
    </lineage>
</organism>
<dbReference type="EMBL" id="JACHFH010000019">
    <property type="protein sequence ID" value="MBB5336523.1"/>
    <property type="molecule type" value="Genomic_DNA"/>
</dbReference>
<keyword evidence="3" id="KW-1185">Reference proteome</keyword>
<reference evidence="2 3" key="1">
    <citation type="submission" date="2020-08" db="EMBL/GenBank/DDBJ databases">
        <title>Genomic Encyclopedia of Type Strains, Phase IV (KMG-IV): sequencing the most valuable type-strain genomes for metagenomic binning, comparative biology and taxonomic classification.</title>
        <authorList>
            <person name="Goeker M."/>
        </authorList>
    </citation>
    <scope>NUCLEOTIDE SEQUENCE [LARGE SCALE GENOMIC DNA]</scope>
    <source>
        <strain evidence="2 3">DSM 24661</strain>
    </source>
</reference>
<keyword evidence="1" id="KW-0472">Membrane</keyword>
<evidence type="ECO:0000256" key="1">
    <source>
        <dbReference type="SAM" id="Phobius"/>
    </source>
</evidence>
<dbReference type="RefSeq" id="WP_183861534.1">
    <property type="nucleotide sequence ID" value="NZ_JACHFH010000019.1"/>
</dbReference>
<keyword evidence="1" id="KW-0812">Transmembrane</keyword>
<comment type="caution">
    <text evidence="2">The sequence shown here is derived from an EMBL/GenBank/DDBJ whole genome shotgun (WGS) entry which is preliminary data.</text>
</comment>
<protein>
    <submittedName>
        <fullName evidence="2">Uncharacterized protein</fullName>
    </submittedName>
</protein>
<name>A0A840UUA2_9FIRM</name>
<feature type="transmembrane region" description="Helical" evidence="1">
    <location>
        <begin position="166"/>
        <end position="190"/>
    </location>
</feature>
<dbReference type="AlphaFoldDB" id="A0A840UUA2"/>
<keyword evidence="1" id="KW-1133">Transmembrane helix</keyword>
<evidence type="ECO:0000313" key="2">
    <source>
        <dbReference type="EMBL" id="MBB5336523.1"/>
    </source>
</evidence>
<evidence type="ECO:0000313" key="3">
    <source>
        <dbReference type="Proteomes" id="UP000559117"/>
    </source>
</evidence>
<gene>
    <name evidence="2" type="ORF">HNR32_001673</name>
</gene>
<proteinExistence type="predicted"/>
<dbReference type="Proteomes" id="UP000559117">
    <property type="component" value="Unassembled WGS sequence"/>
</dbReference>